<dbReference type="InterPro" id="IPR012349">
    <property type="entry name" value="Split_barrel_FMN-bd"/>
</dbReference>
<name>A0ABT7N1U8_9MICO</name>
<sequence>MHTVIEPSVLYVGTPAYLIATMNPDGAPNLAAASSYWALGRMLVLGIETDGQTSANLHAHGELTVSFPSAALWPSLVRLSTLTGRDPVPAHKAKRYRHEPDKFAASGLTPQPSELVAPPRVAECLLQFEARVRRLTPGLDGSYDMVEAEVVRVHADEAIVHANGQVDPEAWHPLVYAFRHFFDRGSEVGWLASSPTAPHPPVV</sequence>
<dbReference type="GO" id="GO:0016491">
    <property type="term" value="F:oxidoreductase activity"/>
    <property type="evidence" value="ECO:0007669"/>
    <property type="project" value="UniProtKB-KW"/>
</dbReference>
<dbReference type="InterPro" id="IPR002563">
    <property type="entry name" value="Flavin_Rdtase-like_dom"/>
</dbReference>
<keyword evidence="6" id="KW-1185">Reference proteome</keyword>
<evidence type="ECO:0000313" key="6">
    <source>
        <dbReference type="Proteomes" id="UP001235064"/>
    </source>
</evidence>
<dbReference type="EMBL" id="JASXSZ010000005">
    <property type="protein sequence ID" value="MDL9980680.1"/>
    <property type="molecule type" value="Genomic_DNA"/>
</dbReference>
<evidence type="ECO:0000313" key="5">
    <source>
        <dbReference type="EMBL" id="MDL9980680.1"/>
    </source>
</evidence>
<dbReference type="Gene3D" id="2.30.110.10">
    <property type="entry name" value="Electron Transport, Fmn-binding Protein, Chain A"/>
    <property type="match status" value="1"/>
</dbReference>
<keyword evidence="5" id="KW-0560">Oxidoreductase</keyword>
<comment type="similarity">
    <text evidence="3">Belongs to the flavoredoxin family.</text>
</comment>
<keyword evidence="2" id="KW-0285">Flavoprotein</keyword>
<dbReference type="RefSeq" id="WP_286289647.1">
    <property type="nucleotide sequence ID" value="NZ_JASXSZ010000005.1"/>
</dbReference>
<dbReference type="Pfam" id="PF01613">
    <property type="entry name" value="Flavin_Reduct"/>
    <property type="match status" value="1"/>
</dbReference>
<evidence type="ECO:0000256" key="1">
    <source>
        <dbReference type="ARBA" id="ARBA00001917"/>
    </source>
</evidence>
<evidence type="ECO:0000256" key="3">
    <source>
        <dbReference type="ARBA" id="ARBA00038054"/>
    </source>
</evidence>
<proteinExistence type="inferred from homology"/>
<dbReference type="InterPro" id="IPR052174">
    <property type="entry name" value="Flavoredoxin"/>
</dbReference>
<evidence type="ECO:0000259" key="4">
    <source>
        <dbReference type="SMART" id="SM00903"/>
    </source>
</evidence>
<dbReference type="PANTHER" id="PTHR43567:SF1">
    <property type="entry name" value="FLAVOREDOXIN"/>
    <property type="match status" value="1"/>
</dbReference>
<organism evidence="5 6">
    <name type="scientific">Microbacterium candidum</name>
    <dbReference type="NCBI Taxonomy" id="3041922"/>
    <lineage>
        <taxon>Bacteria</taxon>
        <taxon>Bacillati</taxon>
        <taxon>Actinomycetota</taxon>
        <taxon>Actinomycetes</taxon>
        <taxon>Micrococcales</taxon>
        <taxon>Microbacteriaceae</taxon>
        <taxon>Microbacterium</taxon>
    </lineage>
</organism>
<comment type="caution">
    <text evidence="5">The sequence shown here is derived from an EMBL/GenBank/DDBJ whole genome shotgun (WGS) entry which is preliminary data.</text>
</comment>
<feature type="domain" description="Flavin reductase like" evidence="4">
    <location>
        <begin position="9"/>
        <end position="168"/>
    </location>
</feature>
<dbReference type="PANTHER" id="PTHR43567">
    <property type="entry name" value="FLAVOREDOXIN-RELATED-RELATED"/>
    <property type="match status" value="1"/>
</dbReference>
<comment type="cofactor">
    <cofactor evidence="1">
        <name>FMN</name>
        <dbReference type="ChEBI" id="CHEBI:58210"/>
    </cofactor>
</comment>
<evidence type="ECO:0000256" key="2">
    <source>
        <dbReference type="ARBA" id="ARBA00022630"/>
    </source>
</evidence>
<reference evidence="5 6" key="1">
    <citation type="submission" date="2023-06" db="EMBL/GenBank/DDBJ databases">
        <title>Microbacterium sp. nov., isolated from a waste landfill.</title>
        <authorList>
            <person name="Wen W."/>
        </authorList>
    </citation>
    <scope>NUCLEOTIDE SEQUENCE [LARGE SCALE GENOMIC DNA]</scope>
    <source>
        <strain evidence="5 6">ASV49</strain>
    </source>
</reference>
<dbReference type="SUPFAM" id="SSF50475">
    <property type="entry name" value="FMN-binding split barrel"/>
    <property type="match status" value="1"/>
</dbReference>
<accession>A0ABT7N1U8</accession>
<dbReference type="SMART" id="SM00903">
    <property type="entry name" value="Flavin_Reduct"/>
    <property type="match status" value="1"/>
</dbReference>
<protein>
    <submittedName>
        <fullName evidence="5">Flavin reductase family protein</fullName>
        <ecNumber evidence="5">1.5.1.-</ecNumber>
    </submittedName>
</protein>
<dbReference type="EC" id="1.5.1.-" evidence="5"/>
<dbReference type="Proteomes" id="UP001235064">
    <property type="component" value="Unassembled WGS sequence"/>
</dbReference>
<gene>
    <name evidence="5" type="ORF">QSV35_15165</name>
</gene>